<gene>
    <name evidence="1" type="ORF">METZ01_LOCUS484199</name>
</gene>
<name>A0A383CHZ9_9ZZZZ</name>
<evidence type="ECO:0000313" key="1">
    <source>
        <dbReference type="EMBL" id="SVE31345.1"/>
    </source>
</evidence>
<feature type="non-terminal residue" evidence="1">
    <location>
        <position position="37"/>
    </location>
</feature>
<proteinExistence type="predicted"/>
<accession>A0A383CHZ9</accession>
<dbReference type="SUPFAM" id="SSF50129">
    <property type="entry name" value="GroES-like"/>
    <property type="match status" value="1"/>
</dbReference>
<dbReference type="InterPro" id="IPR011032">
    <property type="entry name" value="GroES-like_sf"/>
</dbReference>
<dbReference type="EMBL" id="UINC01208681">
    <property type="protein sequence ID" value="SVE31345.1"/>
    <property type="molecule type" value="Genomic_DNA"/>
</dbReference>
<sequence length="37" mass="3994">MMKTAYFYGGNDIRVVEEETPVAGPGEVLFKVMSAGV</sequence>
<organism evidence="1">
    <name type="scientific">marine metagenome</name>
    <dbReference type="NCBI Taxonomy" id="408172"/>
    <lineage>
        <taxon>unclassified sequences</taxon>
        <taxon>metagenomes</taxon>
        <taxon>ecological metagenomes</taxon>
    </lineage>
</organism>
<protein>
    <submittedName>
        <fullName evidence="1">Uncharacterized protein</fullName>
    </submittedName>
</protein>
<dbReference type="Gene3D" id="3.90.180.10">
    <property type="entry name" value="Medium-chain alcohol dehydrogenases, catalytic domain"/>
    <property type="match status" value="1"/>
</dbReference>
<reference evidence="1" key="1">
    <citation type="submission" date="2018-05" db="EMBL/GenBank/DDBJ databases">
        <authorList>
            <person name="Lanie J.A."/>
            <person name="Ng W.-L."/>
            <person name="Kazmierczak K.M."/>
            <person name="Andrzejewski T.M."/>
            <person name="Davidsen T.M."/>
            <person name="Wayne K.J."/>
            <person name="Tettelin H."/>
            <person name="Glass J.I."/>
            <person name="Rusch D."/>
            <person name="Podicherti R."/>
            <person name="Tsui H.-C.T."/>
            <person name="Winkler M.E."/>
        </authorList>
    </citation>
    <scope>NUCLEOTIDE SEQUENCE</scope>
</reference>
<dbReference type="AlphaFoldDB" id="A0A383CHZ9"/>